<gene>
    <name evidence="1" type="ORF">O6H91_19G084800</name>
</gene>
<evidence type="ECO:0000313" key="2">
    <source>
        <dbReference type="Proteomes" id="UP001162992"/>
    </source>
</evidence>
<accession>A0ACC2AXD0</accession>
<dbReference type="EMBL" id="CM055110">
    <property type="protein sequence ID" value="KAJ7522125.1"/>
    <property type="molecule type" value="Genomic_DNA"/>
</dbReference>
<proteinExistence type="predicted"/>
<organism evidence="1 2">
    <name type="scientific">Diphasiastrum complanatum</name>
    <name type="common">Issler's clubmoss</name>
    <name type="synonym">Lycopodium complanatum</name>
    <dbReference type="NCBI Taxonomy" id="34168"/>
    <lineage>
        <taxon>Eukaryota</taxon>
        <taxon>Viridiplantae</taxon>
        <taxon>Streptophyta</taxon>
        <taxon>Embryophyta</taxon>
        <taxon>Tracheophyta</taxon>
        <taxon>Lycopodiopsida</taxon>
        <taxon>Lycopodiales</taxon>
        <taxon>Lycopodiaceae</taxon>
        <taxon>Lycopodioideae</taxon>
        <taxon>Diphasiastrum</taxon>
    </lineage>
</organism>
<sequence>MAREEVQVQARSTVVPSYPTPTFYHPLCDLVTATKDLYMHSIYYFSDNQSCSAEGKKIASLKISLSAVLSQYPVVSGRLRAQESGGLIIKCNDAGMRCLEASTKSSLREFLQAKEGILETELYPSEPKLMNHTLNSLAMIQITEFSCGGIAIGLSWSHAVADAFAMTLFMKAWGEVHRGQKIQIPPVIHSSLERQDQGDSRSLPRLVHDVFFPGKQASTGKEGRELRTVMLHFSAKAMQSFEREICNGSSEDGSSTNKSFVAITALLWRSISLARSQMTQPPSCIIFRENRKLQTPSLPDGYFGNALQIVTVSDHSMAGELSQTAKLLRERLDQVCGDHDEATRMAGDLQADALLCYWADLPFYEVELNFGKPIQVTCGVETPTRRESFFLQPASAAGDDPHSARSVDAVISLQPQHLQILLQDEFFLKFLKGRDNSRVVQD</sequence>
<name>A0ACC2AXD0_DIPCM</name>
<dbReference type="Proteomes" id="UP001162992">
    <property type="component" value="Chromosome 19"/>
</dbReference>
<reference evidence="2" key="1">
    <citation type="journal article" date="2024" name="Proc. Natl. Acad. Sci. U.S.A.">
        <title>Extraordinary preservation of gene collinearity over three hundred million years revealed in homosporous lycophytes.</title>
        <authorList>
            <person name="Li C."/>
            <person name="Wickell D."/>
            <person name="Kuo L.Y."/>
            <person name="Chen X."/>
            <person name="Nie B."/>
            <person name="Liao X."/>
            <person name="Peng D."/>
            <person name="Ji J."/>
            <person name="Jenkins J."/>
            <person name="Williams M."/>
            <person name="Shu S."/>
            <person name="Plott C."/>
            <person name="Barry K."/>
            <person name="Rajasekar S."/>
            <person name="Grimwood J."/>
            <person name="Han X."/>
            <person name="Sun S."/>
            <person name="Hou Z."/>
            <person name="He W."/>
            <person name="Dai G."/>
            <person name="Sun C."/>
            <person name="Schmutz J."/>
            <person name="Leebens-Mack J.H."/>
            <person name="Li F.W."/>
            <person name="Wang L."/>
        </authorList>
    </citation>
    <scope>NUCLEOTIDE SEQUENCE [LARGE SCALE GENOMIC DNA]</scope>
    <source>
        <strain evidence="2">cv. PW_Plant_1</strain>
    </source>
</reference>
<comment type="caution">
    <text evidence="1">The sequence shown here is derived from an EMBL/GenBank/DDBJ whole genome shotgun (WGS) entry which is preliminary data.</text>
</comment>
<protein>
    <submittedName>
        <fullName evidence="1">Uncharacterized protein</fullName>
    </submittedName>
</protein>
<evidence type="ECO:0000313" key="1">
    <source>
        <dbReference type="EMBL" id="KAJ7522125.1"/>
    </source>
</evidence>
<keyword evidence="2" id="KW-1185">Reference proteome</keyword>